<sequence length="214" mass="24600">MWAAHYDRANRPELRGSSTGPREDDAVEVFPRVLKLDVGGLPVEWIDWREAVGLYFTDKIAWEAGSEKIRLRGGRCRETGDRSELAIDSIVAVRDRSHRFARGLVPTLSRRELYHRDGGICMYCGLHMNYRDMQIEHVVPRSTGGVHEWTNVVAACEPCNRHKDDRTPEAAKMKLLALPYEPNLAEWLILANRRILADQQAFLERLAPRRNRLT</sequence>
<accession>A0ABU3B3U4</accession>
<dbReference type="SMART" id="SM00507">
    <property type="entry name" value="HNHc"/>
    <property type="match status" value="1"/>
</dbReference>
<dbReference type="EMBL" id="JAVRHY010000001">
    <property type="protein sequence ID" value="MDT0617125.1"/>
    <property type="molecule type" value="Genomic_DNA"/>
</dbReference>
<dbReference type="CDD" id="cd00085">
    <property type="entry name" value="HNHc"/>
    <property type="match status" value="1"/>
</dbReference>
<feature type="region of interest" description="Disordered" evidence="1">
    <location>
        <begin position="1"/>
        <end position="22"/>
    </location>
</feature>
<reference evidence="3 4" key="1">
    <citation type="submission" date="2023-09" db="EMBL/GenBank/DDBJ databases">
        <authorList>
            <person name="Rey-Velasco X."/>
        </authorList>
    </citation>
    <scope>NUCLEOTIDE SEQUENCE [LARGE SCALE GENOMIC DNA]</scope>
    <source>
        <strain evidence="3 4">P385</strain>
    </source>
</reference>
<keyword evidence="4" id="KW-1185">Reference proteome</keyword>
<organism evidence="3 4">
    <name type="scientific">Spectribacter acetivorans</name>
    <dbReference type="NCBI Taxonomy" id="3075603"/>
    <lineage>
        <taxon>Bacteria</taxon>
        <taxon>Pseudomonadati</taxon>
        <taxon>Pseudomonadota</taxon>
        <taxon>Gammaproteobacteria</taxon>
        <taxon>Salinisphaerales</taxon>
        <taxon>Salinisphaeraceae</taxon>
        <taxon>Spectribacter</taxon>
    </lineage>
</organism>
<keyword evidence="3" id="KW-0255">Endonuclease</keyword>
<gene>
    <name evidence="3" type="ORF">RM531_01420</name>
</gene>
<protein>
    <submittedName>
        <fullName evidence="3">HNH endonuclease</fullName>
    </submittedName>
</protein>
<evidence type="ECO:0000259" key="2">
    <source>
        <dbReference type="SMART" id="SM00507"/>
    </source>
</evidence>
<dbReference type="PANTHER" id="PTHR33877:SF2">
    <property type="entry name" value="OS07G0170200 PROTEIN"/>
    <property type="match status" value="1"/>
</dbReference>
<dbReference type="GO" id="GO:0004519">
    <property type="term" value="F:endonuclease activity"/>
    <property type="evidence" value="ECO:0007669"/>
    <property type="project" value="UniProtKB-KW"/>
</dbReference>
<dbReference type="InterPro" id="IPR029471">
    <property type="entry name" value="HNH_5"/>
</dbReference>
<evidence type="ECO:0000313" key="3">
    <source>
        <dbReference type="EMBL" id="MDT0617125.1"/>
    </source>
</evidence>
<dbReference type="Proteomes" id="UP001259982">
    <property type="component" value="Unassembled WGS sequence"/>
</dbReference>
<proteinExistence type="predicted"/>
<keyword evidence="3" id="KW-0378">Hydrolase</keyword>
<name>A0ABU3B3U4_9GAMM</name>
<dbReference type="RefSeq" id="WP_311656732.1">
    <property type="nucleotide sequence ID" value="NZ_JAVRHY010000001.1"/>
</dbReference>
<evidence type="ECO:0000313" key="4">
    <source>
        <dbReference type="Proteomes" id="UP001259982"/>
    </source>
</evidence>
<dbReference type="PANTHER" id="PTHR33877">
    <property type="entry name" value="SLL1193 PROTEIN"/>
    <property type="match status" value="1"/>
</dbReference>
<dbReference type="InterPro" id="IPR003615">
    <property type="entry name" value="HNH_nuc"/>
</dbReference>
<comment type="caution">
    <text evidence="3">The sequence shown here is derived from an EMBL/GenBank/DDBJ whole genome shotgun (WGS) entry which is preliminary data.</text>
</comment>
<evidence type="ECO:0000256" key="1">
    <source>
        <dbReference type="SAM" id="MobiDB-lite"/>
    </source>
</evidence>
<feature type="domain" description="HNH nuclease" evidence="2">
    <location>
        <begin position="108"/>
        <end position="161"/>
    </location>
</feature>
<dbReference type="Gene3D" id="1.10.30.50">
    <property type="match status" value="1"/>
</dbReference>
<dbReference type="InterPro" id="IPR052892">
    <property type="entry name" value="NA-targeting_endonuclease"/>
</dbReference>
<feature type="compositionally biased region" description="Basic and acidic residues" evidence="1">
    <location>
        <begin position="1"/>
        <end position="14"/>
    </location>
</feature>
<keyword evidence="3" id="KW-0540">Nuclease</keyword>
<dbReference type="Pfam" id="PF14279">
    <property type="entry name" value="HNH_5"/>
    <property type="match status" value="1"/>
</dbReference>